<keyword evidence="2" id="KW-1185">Reference proteome</keyword>
<evidence type="ECO:0000313" key="1">
    <source>
        <dbReference type="EMBL" id="MCI87905.1"/>
    </source>
</evidence>
<protein>
    <submittedName>
        <fullName evidence="1">Uncharacterized protein</fullName>
    </submittedName>
</protein>
<dbReference type="AlphaFoldDB" id="A0A392VMD2"/>
<organism evidence="1 2">
    <name type="scientific">Trifolium medium</name>
    <dbReference type="NCBI Taxonomy" id="97028"/>
    <lineage>
        <taxon>Eukaryota</taxon>
        <taxon>Viridiplantae</taxon>
        <taxon>Streptophyta</taxon>
        <taxon>Embryophyta</taxon>
        <taxon>Tracheophyta</taxon>
        <taxon>Spermatophyta</taxon>
        <taxon>Magnoliopsida</taxon>
        <taxon>eudicotyledons</taxon>
        <taxon>Gunneridae</taxon>
        <taxon>Pentapetalae</taxon>
        <taxon>rosids</taxon>
        <taxon>fabids</taxon>
        <taxon>Fabales</taxon>
        <taxon>Fabaceae</taxon>
        <taxon>Papilionoideae</taxon>
        <taxon>50 kb inversion clade</taxon>
        <taxon>NPAAA clade</taxon>
        <taxon>Hologalegina</taxon>
        <taxon>IRL clade</taxon>
        <taxon>Trifolieae</taxon>
        <taxon>Trifolium</taxon>
    </lineage>
</organism>
<proteinExistence type="predicted"/>
<comment type="caution">
    <text evidence="1">The sequence shown here is derived from an EMBL/GenBank/DDBJ whole genome shotgun (WGS) entry which is preliminary data.</text>
</comment>
<accession>A0A392VMD2</accession>
<sequence length="49" mass="5656">MVDLIRIFYFLEPPSSCCDASHLRYDGLFSYADLVAKFSSHRVTLDLIE</sequence>
<name>A0A392VMD2_9FABA</name>
<dbReference type="EMBL" id="LXQA011178674">
    <property type="protein sequence ID" value="MCI87905.1"/>
    <property type="molecule type" value="Genomic_DNA"/>
</dbReference>
<dbReference type="Proteomes" id="UP000265520">
    <property type="component" value="Unassembled WGS sequence"/>
</dbReference>
<evidence type="ECO:0000313" key="2">
    <source>
        <dbReference type="Proteomes" id="UP000265520"/>
    </source>
</evidence>
<reference evidence="1 2" key="1">
    <citation type="journal article" date="2018" name="Front. Plant Sci.">
        <title>Red Clover (Trifolium pratense) and Zigzag Clover (T. medium) - A Picture of Genomic Similarities and Differences.</title>
        <authorList>
            <person name="Dluhosova J."/>
            <person name="Istvanek J."/>
            <person name="Nedelnik J."/>
            <person name="Repkova J."/>
        </authorList>
    </citation>
    <scope>NUCLEOTIDE SEQUENCE [LARGE SCALE GENOMIC DNA]</scope>
    <source>
        <strain evidence="2">cv. 10/8</strain>
        <tissue evidence="1">Leaf</tissue>
    </source>
</reference>
<feature type="non-terminal residue" evidence="1">
    <location>
        <position position="49"/>
    </location>
</feature>